<dbReference type="SMART" id="SM00533">
    <property type="entry name" value="MUTSd"/>
    <property type="match status" value="1"/>
</dbReference>
<dbReference type="GO" id="GO:0005634">
    <property type="term" value="C:nucleus"/>
    <property type="evidence" value="ECO:0007669"/>
    <property type="project" value="TreeGrafter"/>
</dbReference>
<dbReference type="GO" id="GO:0140664">
    <property type="term" value="F:ATP-dependent DNA damage sensor activity"/>
    <property type="evidence" value="ECO:0007669"/>
    <property type="project" value="InterPro"/>
</dbReference>
<dbReference type="InterPro" id="IPR036187">
    <property type="entry name" value="DNA_mismatch_repair_MutS_sf"/>
</dbReference>
<dbReference type="Proteomes" id="UP000041254">
    <property type="component" value="Unassembled WGS sequence"/>
</dbReference>
<dbReference type="GO" id="GO:0005524">
    <property type="term" value="F:ATP binding"/>
    <property type="evidence" value="ECO:0007669"/>
    <property type="project" value="UniProtKB-KW"/>
</dbReference>
<dbReference type="Pfam" id="PF00488">
    <property type="entry name" value="MutS_V"/>
    <property type="match status" value="1"/>
</dbReference>
<evidence type="ECO:0000313" key="7">
    <source>
        <dbReference type="EMBL" id="CEL98125.1"/>
    </source>
</evidence>
<feature type="compositionally biased region" description="Low complexity" evidence="5">
    <location>
        <begin position="1043"/>
        <end position="1054"/>
    </location>
</feature>
<dbReference type="EMBL" id="CDMY01000263">
    <property type="protein sequence ID" value="CEL98125.1"/>
    <property type="molecule type" value="Genomic_DNA"/>
</dbReference>
<evidence type="ECO:0000256" key="1">
    <source>
        <dbReference type="ARBA" id="ARBA00006271"/>
    </source>
</evidence>
<feature type="region of interest" description="Disordered" evidence="5">
    <location>
        <begin position="531"/>
        <end position="552"/>
    </location>
</feature>
<protein>
    <recommendedName>
        <fullName evidence="6">DNA mismatch repair proteins mutS family domain-containing protein</fullName>
    </recommendedName>
</protein>
<dbReference type="SMART" id="SM00534">
    <property type="entry name" value="MUTSac"/>
    <property type="match status" value="1"/>
</dbReference>
<keyword evidence="2" id="KW-0547">Nucleotide-binding</keyword>
<evidence type="ECO:0000313" key="8">
    <source>
        <dbReference type="Proteomes" id="UP000041254"/>
    </source>
</evidence>
<feature type="compositionally biased region" description="Acidic residues" evidence="5">
    <location>
        <begin position="1124"/>
        <end position="1135"/>
    </location>
</feature>
<feature type="domain" description="DNA mismatch repair proteins mutS family" evidence="6">
    <location>
        <begin position="780"/>
        <end position="796"/>
    </location>
</feature>
<name>A0A0G4EMB0_VITBC</name>
<dbReference type="GO" id="GO:0030983">
    <property type="term" value="F:mismatched DNA binding"/>
    <property type="evidence" value="ECO:0007669"/>
    <property type="project" value="InterPro"/>
</dbReference>
<dbReference type="InterPro" id="IPR000432">
    <property type="entry name" value="DNA_mismatch_repair_MutS_C"/>
</dbReference>
<feature type="region of interest" description="Disordered" evidence="5">
    <location>
        <begin position="1"/>
        <end position="99"/>
    </location>
</feature>
<feature type="compositionally biased region" description="Basic and acidic residues" evidence="5">
    <location>
        <begin position="1093"/>
        <end position="1102"/>
    </location>
</feature>
<dbReference type="InParanoid" id="A0A0G4EMB0"/>
<feature type="compositionally biased region" description="Polar residues" evidence="5">
    <location>
        <begin position="48"/>
        <end position="63"/>
    </location>
</feature>
<feature type="compositionally biased region" description="Gly residues" evidence="5">
    <location>
        <begin position="85"/>
        <end position="95"/>
    </location>
</feature>
<dbReference type="OrthoDB" id="295033at2759"/>
<evidence type="ECO:0000256" key="2">
    <source>
        <dbReference type="ARBA" id="ARBA00022741"/>
    </source>
</evidence>
<comment type="similarity">
    <text evidence="1">Belongs to the DNA mismatch repair MutS family.</text>
</comment>
<proteinExistence type="inferred from homology"/>
<dbReference type="Gene3D" id="3.40.50.300">
    <property type="entry name" value="P-loop containing nucleotide triphosphate hydrolases"/>
    <property type="match status" value="1"/>
</dbReference>
<gene>
    <name evidence="7" type="ORF">Vbra_4012</name>
</gene>
<dbReference type="SUPFAM" id="SSF48334">
    <property type="entry name" value="DNA repair protein MutS, domain III"/>
    <property type="match status" value="1"/>
</dbReference>
<dbReference type="SUPFAM" id="SSF52540">
    <property type="entry name" value="P-loop containing nucleoside triphosphate hydrolases"/>
    <property type="match status" value="1"/>
</dbReference>
<dbReference type="Gene3D" id="1.10.1420.10">
    <property type="match status" value="1"/>
</dbReference>
<organism evidence="7 8">
    <name type="scientific">Vitrella brassicaformis (strain CCMP3155)</name>
    <dbReference type="NCBI Taxonomy" id="1169540"/>
    <lineage>
        <taxon>Eukaryota</taxon>
        <taxon>Sar</taxon>
        <taxon>Alveolata</taxon>
        <taxon>Colpodellida</taxon>
        <taxon>Vitrellaceae</taxon>
        <taxon>Vitrella</taxon>
    </lineage>
</organism>
<evidence type="ECO:0000256" key="5">
    <source>
        <dbReference type="SAM" id="MobiDB-lite"/>
    </source>
</evidence>
<dbReference type="AlphaFoldDB" id="A0A0G4EMB0"/>
<feature type="compositionally biased region" description="Low complexity" evidence="5">
    <location>
        <begin position="1062"/>
        <end position="1073"/>
    </location>
</feature>
<dbReference type="InterPro" id="IPR045076">
    <property type="entry name" value="MutS"/>
</dbReference>
<keyword evidence="4" id="KW-0238">DNA-binding</keyword>
<sequence>MLLGGSVSATPRGTGTPHGGVRSSHIPPTVTPALPPRPRDHTVRESGGLSSHHATAEAQQSADGQAPKRQRQTSRASSPMVPLTGGVGEEGGAGEAEGLNADIEDQPGELVIACCGNQRGMLGVAYLFTNDGVLNLAEGHHVKGDLLRALKVMLLSDGQDPMPCSISIPTKTDPEVVEAAREPLMDGDVATTEDSLKVFVSKSADFSYINAVNSLGLSCLKMGRDSTSQQRKLALEGLIDLSQTEAVRAAGGLLNFMSRHRINAELDEIGMPLVTKVRSFSFDSTLFVDQQTHKALQLFDEERHPSQIKGRGRAKEGLSLFALCSSYCAFAGGKAKMKEWFLKPSRNDLEISTRASAIEAFLAANAQELNQEMLNNIRPLRDISRTLARFSTFQPKLADHRILYNFACHVQQIHRAISAFPHLMRKVPILRDICRHTELISFVEGIISGTIDLQDSAKKGRLSFNSGISEKYDDLVRAVDGMEEFMDILGNREKERLVGEHSNALVYMPSSLDVIWSPHLGFLMEVSPPVPAENEGNDSSSSAAVTTDPPVSLPEGHPDCWQYVYTDGGKTHFRNGRTRELDAYFGDLHSKLGEVEFELARDLQNKILPLTSQLADVNSLVCSLDCLLALSKVAKTFNWRRPVMTNDNIIVIDKGRHPLLELVNTSSVVPNDCIMGGEVTQELLNKYGVDCADLANHGGLVYLLLGPNASGKTVYIKMVGIITFLAHIGSFVPAKRAVIGYCDKILTRLQSLESASVEGSSFGIDVTQLSFALHHCTNRSLLLLDEFGKGTSSIDGIALLAGVLSHLCSIASTLDQELSATSLKVLATSHYHEILKQKLLGEPLPSFLRVYAMRVHCDEQRSDCVFLFDLKPWTEEASTSLGLLCAEREGISSAAIIRAREIKESFLCGRPIKRLGQEQQPELVQQQKRRAQVYNNLVKTFRDTDFTKLPDMSSVKQVIREAAMAACPSVAADSEMPDDDLQSPRTSSHKKRSDESHDHPMSSDEKASSLLHPAGNPTPIGTRPVSVDHNHTGSGDDDAMEAQPQPQSSYQQRRTMGPPPVAQQQQQQQPEPQHGVRRQDHVPGSQQHYARHSSPDTNDKQRRGPHHLMRSASRSFPSRRDQDEMADDFDILSIE</sequence>
<dbReference type="VEuPathDB" id="CryptoDB:Vbra_4012"/>
<evidence type="ECO:0000256" key="4">
    <source>
        <dbReference type="ARBA" id="ARBA00023125"/>
    </source>
</evidence>
<accession>A0A0G4EMB0</accession>
<dbReference type="InterPro" id="IPR007696">
    <property type="entry name" value="DNA_mismatch_repair_MutS_core"/>
</dbReference>
<reference evidence="7 8" key="1">
    <citation type="submission" date="2014-11" db="EMBL/GenBank/DDBJ databases">
        <authorList>
            <person name="Zhu J."/>
            <person name="Qi W."/>
            <person name="Song R."/>
        </authorList>
    </citation>
    <scope>NUCLEOTIDE SEQUENCE [LARGE SCALE GENOMIC DNA]</scope>
</reference>
<dbReference type="Pfam" id="PF05192">
    <property type="entry name" value="MutS_III"/>
    <property type="match status" value="1"/>
</dbReference>
<dbReference type="GO" id="GO:0051026">
    <property type="term" value="P:chiasma assembly"/>
    <property type="evidence" value="ECO:0007669"/>
    <property type="project" value="TreeGrafter"/>
</dbReference>
<dbReference type="InterPro" id="IPR027417">
    <property type="entry name" value="P-loop_NTPase"/>
</dbReference>
<feature type="compositionally biased region" description="Basic and acidic residues" evidence="5">
    <location>
        <begin position="992"/>
        <end position="1007"/>
    </location>
</feature>
<dbReference type="GO" id="GO:0006298">
    <property type="term" value="P:mismatch repair"/>
    <property type="evidence" value="ECO:0007669"/>
    <property type="project" value="InterPro"/>
</dbReference>
<dbReference type="PhylomeDB" id="A0A0G4EMB0"/>
<feature type="region of interest" description="Disordered" evidence="5">
    <location>
        <begin position="970"/>
        <end position="1135"/>
    </location>
</feature>
<evidence type="ECO:0000256" key="3">
    <source>
        <dbReference type="ARBA" id="ARBA00022840"/>
    </source>
</evidence>
<dbReference type="PROSITE" id="PS00486">
    <property type="entry name" value="DNA_MISMATCH_REPAIR_2"/>
    <property type="match status" value="1"/>
</dbReference>
<dbReference type="STRING" id="1169540.A0A0G4EMB0"/>
<keyword evidence="3" id="KW-0067">ATP-binding</keyword>
<dbReference type="PANTHER" id="PTHR11361">
    <property type="entry name" value="DNA MISMATCH REPAIR PROTEIN MUTS FAMILY MEMBER"/>
    <property type="match status" value="1"/>
</dbReference>
<dbReference type="PANTHER" id="PTHR11361:SF20">
    <property type="entry name" value="MUTS PROTEIN HOMOLOG 5"/>
    <property type="match status" value="1"/>
</dbReference>
<evidence type="ECO:0000259" key="6">
    <source>
        <dbReference type="PROSITE" id="PS00486"/>
    </source>
</evidence>
<keyword evidence="8" id="KW-1185">Reference proteome</keyword>